<sequence length="553" mass="59020">MRNDEAAGENGQGNGTNSKETVRITVTEETQRSFQSATQEAWQSDGERDDDDNEPMQATNTDDAYALARDGPAAASEEHDDDDSSNEHRLPTFDEIDGDPVLVPVQMPHDEKSSSHRGAGAAKDSPLFVRSQATASIVTAEQRHDGDGGGRMRQRTISSTSSKLSTGAGPSEEDASMMTKPLGAGLVDAEGYTIRTSPSPPAERKRRDSFYSSDEDDDDDKKAWRSLSIRESSVSSEATAEDVSAGVQELSMNLGPAPSSRRGRSGKHNISADPFGDISAVSGSPLPNARGRVVDPFLESTPLPPRSLSPSSGQQDAWQTPTHTRRSADFVVPKPSALAHMHMRAEMGMGMEASTPRPAAGAQQRKPSSSSGDGGGGGGVVNDPFAVDASGGDGGDTAAVLGFGDEEDMPADRPTQQQQRGGEGVVKGGEERQHTTATTATAAATAKDVEFVDVRKLQFLPTPLDEVPLDVLTRVKTELRQKRIKLWLLPYTDEHGTGHVAPSLIDDITDTVKAERRHVASAVEKLRVMAYNKKVLALQRKASMLTPSRNTLA</sequence>
<gene>
    <name evidence="3" type="ORF">PTSG_00140</name>
</gene>
<feature type="compositionally biased region" description="Low complexity" evidence="1">
    <location>
        <begin position="225"/>
        <end position="237"/>
    </location>
</feature>
<dbReference type="Pfam" id="PF26285">
    <property type="entry name" value="SASH1_Homeodomain"/>
    <property type="match status" value="1"/>
</dbReference>
<dbReference type="RefSeq" id="XP_004998694.1">
    <property type="nucleotide sequence ID" value="XM_004998637.1"/>
</dbReference>
<feature type="region of interest" description="Disordered" evidence="1">
    <location>
        <begin position="1"/>
        <end position="334"/>
    </location>
</feature>
<dbReference type="InterPro" id="IPR058666">
    <property type="entry name" value="SASH1/NUB1_homeodomain"/>
</dbReference>
<dbReference type="KEGG" id="sre:PTSG_00140"/>
<feature type="domain" description="SASH1/NUB1 homeodomain-like" evidence="2">
    <location>
        <begin position="474"/>
        <end position="533"/>
    </location>
</feature>
<keyword evidence="4" id="KW-1185">Reference proteome</keyword>
<evidence type="ECO:0000313" key="4">
    <source>
        <dbReference type="Proteomes" id="UP000007799"/>
    </source>
</evidence>
<dbReference type="AlphaFoldDB" id="F2TVM6"/>
<dbReference type="EMBL" id="GL832955">
    <property type="protein sequence ID" value="EGD72122.1"/>
    <property type="molecule type" value="Genomic_DNA"/>
</dbReference>
<evidence type="ECO:0000259" key="2">
    <source>
        <dbReference type="Pfam" id="PF26285"/>
    </source>
</evidence>
<proteinExistence type="predicted"/>
<name>F2TVM6_SALR5</name>
<feature type="compositionally biased region" description="Polar residues" evidence="1">
    <location>
        <begin position="155"/>
        <end position="165"/>
    </location>
</feature>
<dbReference type="InParanoid" id="F2TVM6"/>
<feature type="compositionally biased region" description="Polar residues" evidence="1">
    <location>
        <begin position="313"/>
        <end position="322"/>
    </location>
</feature>
<organism evidence="4">
    <name type="scientific">Salpingoeca rosetta (strain ATCC 50818 / BSB-021)</name>
    <dbReference type="NCBI Taxonomy" id="946362"/>
    <lineage>
        <taxon>Eukaryota</taxon>
        <taxon>Choanoflagellata</taxon>
        <taxon>Craspedida</taxon>
        <taxon>Salpingoecidae</taxon>
        <taxon>Salpingoeca</taxon>
    </lineage>
</organism>
<dbReference type="GeneID" id="16067734"/>
<protein>
    <recommendedName>
        <fullName evidence="2">SASH1/NUB1 homeodomain-like domain-containing protein</fullName>
    </recommendedName>
</protein>
<evidence type="ECO:0000256" key="1">
    <source>
        <dbReference type="SAM" id="MobiDB-lite"/>
    </source>
</evidence>
<feature type="compositionally biased region" description="Basic and acidic residues" evidence="1">
    <location>
        <begin position="141"/>
        <end position="150"/>
    </location>
</feature>
<evidence type="ECO:0000313" key="3">
    <source>
        <dbReference type="EMBL" id="EGD72122.1"/>
    </source>
</evidence>
<feature type="compositionally biased region" description="Polar residues" evidence="1">
    <location>
        <begin position="32"/>
        <end position="42"/>
    </location>
</feature>
<reference evidence="3" key="1">
    <citation type="submission" date="2009-08" db="EMBL/GenBank/DDBJ databases">
        <title>Annotation of Salpingoeca rosetta.</title>
        <authorList>
            <consortium name="The Broad Institute Genome Sequencing Platform"/>
            <person name="Russ C."/>
            <person name="Cuomo C."/>
            <person name="Burger G."/>
            <person name="Gray M.W."/>
            <person name="Holland P.W.H."/>
            <person name="King N."/>
            <person name="Lang F.B.F."/>
            <person name="Roger A.J."/>
            <person name="Ruiz-Trillo I."/>
            <person name="Young S.K."/>
            <person name="Zeng Q."/>
            <person name="Gargeya S."/>
            <person name="Alvarado L."/>
            <person name="Berlin A."/>
            <person name="Chapman S.B."/>
            <person name="Chen Z."/>
            <person name="Freedman E."/>
            <person name="Gellesch M."/>
            <person name="Goldberg J."/>
            <person name="Griggs A."/>
            <person name="Gujja S."/>
            <person name="Heilman E."/>
            <person name="Heiman D."/>
            <person name="Howarth C."/>
            <person name="Mehta T."/>
            <person name="Neiman D."/>
            <person name="Pearson M."/>
            <person name="Roberts A."/>
            <person name="Saif S."/>
            <person name="Shea T."/>
            <person name="Shenoy N."/>
            <person name="Sisk P."/>
            <person name="Stolte C."/>
            <person name="Sykes S."/>
            <person name="White J."/>
            <person name="Yandava C."/>
            <person name="Haas B."/>
            <person name="Nusbaum C."/>
            <person name="Birren B."/>
        </authorList>
    </citation>
    <scope>NUCLEOTIDE SEQUENCE [LARGE SCALE GENOMIC DNA]</scope>
    <source>
        <strain evidence="3">ATCC 50818</strain>
    </source>
</reference>
<accession>F2TVM6</accession>
<feature type="region of interest" description="Disordered" evidence="1">
    <location>
        <begin position="348"/>
        <end position="432"/>
    </location>
</feature>
<dbReference type="Proteomes" id="UP000007799">
    <property type="component" value="Unassembled WGS sequence"/>
</dbReference>